<dbReference type="AlphaFoldDB" id="X1M413"/>
<reference evidence="1" key="1">
    <citation type="journal article" date="2014" name="Front. Microbiol.">
        <title>High frequency of phylogenetically diverse reductive dehalogenase-homologous genes in deep subseafloor sedimentary metagenomes.</title>
        <authorList>
            <person name="Kawai M."/>
            <person name="Futagami T."/>
            <person name="Toyoda A."/>
            <person name="Takaki Y."/>
            <person name="Nishi S."/>
            <person name="Hori S."/>
            <person name="Arai W."/>
            <person name="Tsubouchi T."/>
            <person name="Morono Y."/>
            <person name="Uchiyama I."/>
            <person name="Ito T."/>
            <person name="Fujiyama A."/>
            <person name="Inagaki F."/>
            <person name="Takami H."/>
        </authorList>
    </citation>
    <scope>NUCLEOTIDE SEQUENCE</scope>
    <source>
        <strain evidence="1">Expedition CK06-06</strain>
    </source>
</reference>
<dbReference type="EMBL" id="BARV01010480">
    <property type="protein sequence ID" value="GAI12816.1"/>
    <property type="molecule type" value="Genomic_DNA"/>
</dbReference>
<organism evidence="1">
    <name type="scientific">marine sediment metagenome</name>
    <dbReference type="NCBI Taxonomy" id="412755"/>
    <lineage>
        <taxon>unclassified sequences</taxon>
        <taxon>metagenomes</taxon>
        <taxon>ecological metagenomes</taxon>
    </lineage>
</organism>
<evidence type="ECO:0000313" key="1">
    <source>
        <dbReference type="EMBL" id="GAI12816.1"/>
    </source>
</evidence>
<name>X1M413_9ZZZZ</name>
<gene>
    <name evidence="1" type="ORF">S06H3_20266</name>
</gene>
<feature type="non-terminal residue" evidence="1">
    <location>
        <position position="1"/>
    </location>
</feature>
<sequence>QRWKNAAILKKAGVKFAIVPPTKAFTTWGGAGRDLMTLPMSAAFAVSGD</sequence>
<proteinExistence type="predicted"/>
<comment type="caution">
    <text evidence="1">The sequence shown here is derived from an EMBL/GenBank/DDBJ whole genome shotgun (WGS) entry which is preliminary data.</text>
</comment>
<accession>X1M413</accession>
<protein>
    <submittedName>
        <fullName evidence="1">Uncharacterized protein</fullName>
    </submittedName>
</protein>